<evidence type="ECO:0000259" key="12">
    <source>
        <dbReference type="Pfam" id="PF01593"/>
    </source>
</evidence>
<evidence type="ECO:0000256" key="9">
    <source>
        <dbReference type="ARBA" id="ARBA00023244"/>
    </source>
</evidence>
<keyword evidence="7 11" id="KW-0560">Oxidoreductase</keyword>
<evidence type="ECO:0000256" key="4">
    <source>
        <dbReference type="ARBA" id="ARBA00012867"/>
    </source>
</evidence>
<keyword evidence="8 11" id="KW-0350">Heme biosynthesis</keyword>
<comment type="function">
    <text evidence="1 11">Catalyzes the 6-electron oxidation of protoporphyrinogen-IX to form protoporphyrin-IX.</text>
</comment>
<dbReference type="EC" id="1.3.3.4" evidence="4 11"/>
<evidence type="ECO:0000256" key="7">
    <source>
        <dbReference type="ARBA" id="ARBA00023002"/>
    </source>
</evidence>
<evidence type="ECO:0000256" key="3">
    <source>
        <dbReference type="ARBA" id="ARBA00010551"/>
    </source>
</evidence>
<evidence type="ECO:0000256" key="1">
    <source>
        <dbReference type="ARBA" id="ARBA00002600"/>
    </source>
</evidence>
<protein>
    <recommendedName>
        <fullName evidence="4 11">Protoporphyrinogen oxidase</fullName>
        <ecNumber evidence="4 11">1.3.3.4</ecNumber>
    </recommendedName>
</protein>
<keyword evidence="9 11" id="KW-0627">Porphyrin biosynthesis</keyword>
<dbReference type="SUPFAM" id="SSF54373">
    <property type="entry name" value="FAD-linked reductases, C-terminal domain"/>
    <property type="match status" value="1"/>
</dbReference>
<keyword evidence="5 11" id="KW-0285">Flavoprotein</keyword>
<dbReference type="GeneID" id="87905283"/>
<dbReference type="Proteomes" id="UP001323405">
    <property type="component" value="Unassembled WGS sequence"/>
</dbReference>
<dbReference type="PANTHER" id="PTHR42923">
    <property type="entry name" value="PROTOPORPHYRINOGEN OXIDASE"/>
    <property type="match status" value="1"/>
</dbReference>
<evidence type="ECO:0000256" key="6">
    <source>
        <dbReference type="ARBA" id="ARBA00022827"/>
    </source>
</evidence>
<comment type="catalytic activity">
    <reaction evidence="10 11">
        <text>protoporphyrinogen IX + 3 O2 = protoporphyrin IX + 3 H2O2</text>
        <dbReference type="Rhea" id="RHEA:25576"/>
        <dbReference type="ChEBI" id="CHEBI:15379"/>
        <dbReference type="ChEBI" id="CHEBI:16240"/>
        <dbReference type="ChEBI" id="CHEBI:57306"/>
        <dbReference type="ChEBI" id="CHEBI:57307"/>
        <dbReference type="EC" id="1.3.3.4"/>
    </reaction>
</comment>
<keyword evidence="6 11" id="KW-0274">FAD</keyword>
<comment type="similarity">
    <text evidence="3 11">Belongs to the protoporphyrinogen/coproporphyrinogen oxidase family. Protoporphyrinogen oxidase subfamily.</text>
</comment>
<name>A0ABR0GUC7_9PEZI</name>
<feature type="domain" description="Amine oxidase" evidence="12">
    <location>
        <begin position="72"/>
        <end position="573"/>
    </location>
</feature>
<dbReference type="InterPro" id="IPR002937">
    <property type="entry name" value="Amino_oxidase"/>
</dbReference>
<keyword evidence="14" id="KW-1185">Reference proteome</keyword>
<dbReference type="Pfam" id="PF01593">
    <property type="entry name" value="Amino_oxidase"/>
    <property type="match status" value="1"/>
</dbReference>
<proteinExistence type="inferred from homology"/>
<comment type="subcellular location">
    <subcellularLocation>
        <location evidence="11">Mitochondrion inner membrane</location>
    </subcellularLocation>
</comment>
<evidence type="ECO:0000256" key="10">
    <source>
        <dbReference type="ARBA" id="ARBA00047554"/>
    </source>
</evidence>
<dbReference type="Gene3D" id="3.50.50.60">
    <property type="entry name" value="FAD/NAD(P)-binding domain"/>
    <property type="match status" value="1"/>
</dbReference>
<evidence type="ECO:0000256" key="11">
    <source>
        <dbReference type="RuleBase" id="RU367069"/>
    </source>
</evidence>
<dbReference type="NCBIfam" id="TIGR00562">
    <property type="entry name" value="proto_IX_ox"/>
    <property type="match status" value="1"/>
</dbReference>
<dbReference type="InterPro" id="IPR004572">
    <property type="entry name" value="Protoporphyrinogen_oxidase"/>
</dbReference>
<evidence type="ECO:0000256" key="8">
    <source>
        <dbReference type="ARBA" id="ARBA00023133"/>
    </source>
</evidence>
<accession>A0ABR0GUC7</accession>
<evidence type="ECO:0000256" key="2">
    <source>
        <dbReference type="ARBA" id="ARBA00005073"/>
    </source>
</evidence>
<evidence type="ECO:0000313" key="13">
    <source>
        <dbReference type="EMBL" id="KAK4659365.1"/>
    </source>
</evidence>
<comment type="caution">
    <text evidence="13">The sequence shown here is derived from an EMBL/GenBank/DDBJ whole genome shotgun (WGS) entry which is preliminary data.</text>
</comment>
<sequence>MLATSQRCLARSQRLITSSHLSSSLCSSSPPRYSRLLSTTSVRRQSNHGDVDGLPTIFDRPPASVAVLGGGLTGLATAFWLAWWHPQMKITIYEASNRLGGWIDSEEVKVKGLTGEKGSVWFQRGARMVNPQHSKGPLYRYDDLAFYLLVTQLGLSEQLQNAPETEVMGKYIYYPDHLVQLPDKSMTLLEVWQTLRKEPLFEGLFPSLWSFGKTRLRQLFTSTLKPPTQDAHSQNELSVGEHFTKMFGRPDLVENVLSAVMHGIYGGDVWKLSVQRTPFWDVLKDGRYPRLPPAYTWLDTPDAELLNWVRGDACRELAEDHLTTSAHWFPSGLNELTDALVEFLKKRGNVTIRLGHRVTSMTYAAKADRVAIRTSKQPTPITYEKVISTLYAKTLADICSPGTLPSLEKSTATTIRVVNLWYPEPGLNHPHKGFGYLIPQSVPFQENRHFILGVMFDSDREWVPNPHRPGQYINRGKDTIRGTKLTVMMGGHYWDHLPPHEIPDEQTAIRYAKKAVARHLGFSRATNDTAVVSTKLCKDCIPQQLVGHRERMKAAHEELLAAFRGRVAVAGGSYQVPGVLPSIRAALDIARQIRGSFHWQDATRAVEIKSITVGDTGLWRFAAPVRSMVRVDKSGFTALRGHDRRLAIIRRKRAESEMEREE</sequence>
<dbReference type="SUPFAM" id="SSF51905">
    <property type="entry name" value="FAD/NAD(P)-binding domain"/>
    <property type="match status" value="1"/>
</dbReference>
<dbReference type="RefSeq" id="XP_062748336.1">
    <property type="nucleotide sequence ID" value="XM_062885376.1"/>
</dbReference>
<comment type="pathway">
    <text evidence="2 11">Porphyrin-containing compound metabolism; protoporphyrin-IX biosynthesis; protoporphyrin-IX from protoporphyrinogen-IX: step 1/1.</text>
</comment>
<dbReference type="PANTHER" id="PTHR42923:SF3">
    <property type="entry name" value="PROTOPORPHYRINOGEN OXIDASE"/>
    <property type="match status" value="1"/>
</dbReference>
<comment type="cofactor">
    <cofactor evidence="11">
        <name>FAD</name>
        <dbReference type="ChEBI" id="CHEBI:57692"/>
    </cofactor>
    <text evidence="11">Binds 1 FAD per subunit.</text>
</comment>
<organism evidence="13 14">
    <name type="scientific">Podospora pseudocomata</name>
    <dbReference type="NCBI Taxonomy" id="2093779"/>
    <lineage>
        <taxon>Eukaryota</taxon>
        <taxon>Fungi</taxon>
        <taxon>Dikarya</taxon>
        <taxon>Ascomycota</taxon>
        <taxon>Pezizomycotina</taxon>
        <taxon>Sordariomycetes</taxon>
        <taxon>Sordariomycetidae</taxon>
        <taxon>Sordariales</taxon>
        <taxon>Podosporaceae</taxon>
        <taxon>Podospora</taxon>
    </lineage>
</organism>
<gene>
    <name evidence="13" type="primary">HEM14</name>
    <name evidence="13" type="ORF">QC762_109550</name>
</gene>
<reference evidence="13 14" key="1">
    <citation type="journal article" date="2023" name="bioRxiv">
        <title>High-quality genome assemblies of four members of thePodospora anserinaspecies complex.</title>
        <authorList>
            <person name="Ament-Velasquez S.L."/>
            <person name="Vogan A.A."/>
            <person name="Wallerman O."/>
            <person name="Hartmann F."/>
            <person name="Gautier V."/>
            <person name="Silar P."/>
            <person name="Giraud T."/>
            <person name="Johannesson H."/>
        </authorList>
    </citation>
    <scope>NUCLEOTIDE SEQUENCE [LARGE SCALE GENOMIC DNA]</scope>
    <source>
        <strain evidence="13 14">CBS 415.72m</strain>
    </source>
</reference>
<evidence type="ECO:0000313" key="14">
    <source>
        <dbReference type="Proteomes" id="UP001323405"/>
    </source>
</evidence>
<evidence type="ECO:0000256" key="5">
    <source>
        <dbReference type="ARBA" id="ARBA00022630"/>
    </source>
</evidence>
<dbReference type="InterPro" id="IPR036188">
    <property type="entry name" value="FAD/NAD-bd_sf"/>
</dbReference>
<dbReference type="EMBL" id="JAFFHA010000001">
    <property type="protein sequence ID" value="KAK4659365.1"/>
    <property type="molecule type" value="Genomic_DNA"/>
</dbReference>
<dbReference type="InterPro" id="IPR050464">
    <property type="entry name" value="Zeta_carotene_desat/Oxidored"/>
</dbReference>